<evidence type="ECO:0000313" key="2">
    <source>
        <dbReference type="EMBL" id="KAK9308561.1"/>
    </source>
</evidence>
<gene>
    <name evidence="2" type="ORF">QLX08_001541</name>
</gene>
<dbReference type="AlphaFoldDB" id="A0AAW1AHK3"/>
<dbReference type="InterPro" id="IPR017853">
    <property type="entry name" value="GH"/>
</dbReference>
<reference evidence="2 3" key="1">
    <citation type="submission" date="2024-05" db="EMBL/GenBank/DDBJ databases">
        <title>The nuclear and mitochondrial genome assemblies of Tetragonisca angustula (Apidae: Meliponini), a tiny yet remarkable pollinator in the Neotropics.</title>
        <authorList>
            <person name="Ferrari R."/>
            <person name="Ricardo P.C."/>
            <person name="Dias F.C."/>
            <person name="Araujo N.S."/>
            <person name="Soares D.O."/>
            <person name="Zhou Q.-S."/>
            <person name="Zhu C.-D."/>
            <person name="Coutinho L."/>
            <person name="Airas M.C."/>
            <person name="Batista T.M."/>
        </authorList>
    </citation>
    <scope>NUCLEOTIDE SEQUENCE [LARGE SCALE GENOMIC DNA]</scope>
    <source>
        <strain evidence="2">ASF017062</strain>
        <tissue evidence="2">Abdomen</tissue>
    </source>
</reference>
<sequence>MFWDDPCSNKTGILKDNYDSLVHIYTKKQNETYVTLNGWSKLMDDHSNRKKSDTKLTFTKVYITHDPIKYYNADFNVPFNFMFINQLHNKSEAVDYKTLIDKWVRTVREGSASNWVIGNHDNHRVATRFGHGRADNVMMMSMVMPGILVIYNDDKIGTVDRKFTYAETMNSASCSVMGLVPR</sequence>
<dbReference type="Gene3D" id="3.20.20.80">
    <property type="entry name" value="Glycosidases"/>
    <property type="match status" value="1"/>
</dbReference>
<dbReference type="Proteomes" id="UP001432146">
    <property type="component" value="Unassembled WGS sequence"/>
</dbReference>
<accession>A0AAW1AHK3</accession>
<comment type="caution">
    <text evidence="2">The sequence shown here is derived from an EMBL/GenBank/DDBJ whole genome shotgun (WGS) entry which is preliminary data.</text>
</comment>
<name>A0AAW1AHK3_9HYME</name>
<keyword evidence="3" id="KW-1185">Reference proteome</keyword>
<dbReference type="EMBL" id="JAWNGG020000020">
    <property type="protein sequence ID" value="KAK9308561.1"/>
    <property type="molecule type" value="Genomic_DNA"/>
</dbReference>
<feature type="domain" description="Glycosyl hydrolase family 13 catalytic" evidence="1">
    <location>
        <begin position="22"/>
        <end position="175"/>
    </location>
</feature>
<evidence type="ECO:0000313" key="3">
    <source>
        <dbReference type="Proteomes" id="UP001432146"/>
    </source>
</evidence>
<protein>
    <recommendedName>
        <fullName evidence="1">Glycosyl hydrolase family 13 catalytic domain-containing protein</fullName>
    </recommendedName>
</protein>
<dbReference type="Pfam" id="PF00128">
    <property type="entry name" value="Alpha-amylase"/>
    <property type="match status" value="1"/>
</dbReference>
<evidence type="ECO:0000259" key="1">
    <source>
        <dbReference type="Pfam" id="PF00128"/>
    </source>
</evidence>
<dbReference type="PANTHER" id="PTHR10357:SF179">
    <property type="entry name" value="NEUTRAL AND BASIC AMINO ACID TRANSPORT PROTEIN RBAT"/>
    <property type="match status" value="1"/>
</dbReference>
<dbReference type="PANTHER" id="PTHR10357">
    <property type="entry name" value="ALPHA-AMYLASE FAMILY MEMBER"/>
    <property type="match status" value="1"/>
</dbReference>
<proteinExistence type="predicted"/>
<dbReference type="GO" id="GO:0005975">
    <property type="term" value="P:carbohydrate metabolic process"/>
    <property type="evidence" value="ECO:0007669"/>
    <property type="project" value="InterPro"/>
</dbReference>
<organism evidence="2 3">
    <name type="scientific">Tetragonisca angustula</name>
    <dbReference type="NCBI Taxonomy" id="166442"/>
    <lineage>
        <taxon>Eukaryota</taxon>
        <taxon>Metazoa</taxon>
        <taxon>Ecdysozoa</taxon>
        <taxon>Arthropoda</taxon>
        <taxon>Hexapoda</taxon>
        <taxon>Insecta</taxon>
        <taxon>Pterygota</taxon>
        <taxon>Neoptera</taxon>
        <taxon>Endopterygota</taxon>
        <taxon>Hymenoptera</taxon>
        <taxon>Apocrita</taxon>
        <taxon>Aculeata</taxon>
        <taxon>Apoidea</taxon>
        <taxon>Anthophila</taxon>
        <taxon>Apidae</taxon>
        <taxon>Tetragonisca</taxon>
    </lineage>
</organism>
<dbReference type="SUPFAM" id="SSF51445">
    <property type="entry name" value="(Trans)glycosidases"/>
    <property type="match status" value="1"/>
</dbReference>
<dbReference type="InterPro" id="IPR006047">
    <property type="entry name" value="GH13_cat_dom"/>
</dbReference>